<dbReference type="AlphaFoldDB" id="A0A6M3J360"/>
<dbReference type="EMBL" id="MT141519">
    <property type="protein sequence ID" value="QJA64399.1"/>
    <property type="molecule type" value="Genomic_DNA"/>
</dbReference>
<evidence type="ECO:0000313" key="1">
    <source>
        <dbReference type="EMBL" id="QJA64399.1"/>
    </source>
</evidence>
<accession>A0A6M3J360</accession>
<name>A0A6M3J360_9ZZZZ</name>
<evidence type="ECO:0000313" key="2">
    <source>
        <dbReference type="EMBL" id="QJA82364.1"/>
    </source>
</evidence>
<dbReference type="EMBL" id="MT142485">
    <property type="protein sequence ID" value="QJA82364.1"/>
    <property type="molecule type" value="Genomic_DNA"/>
</dbReference>
<sequence length="134" mass="15819">MKNAFVQTTDYHFFSNELQRYQYKIHLDSVKIIDNIIKKFSPIQVDENVETIDYGKEPEMLRVTKIELMAVDSWGAPGQKLSFRYEGMPLSKTGKPMKNRKPKWFGAFRKDGKYYDCPSYNRIKIVPAKMFNSY</sequence>
<gene>
    <name evidence="2" type="ORF">MM415A00412_0036</name>
    <name evidence="1" type="ORF">MM415B00498_0014</name>
</gene>
<organism evidence="1">
    <name type="scientific">viral metagenome</name>
    <dbReference type="NCBI Taxonomy" id="1070528"/>
    <lineage>
        <taxon>unclassified sequences</taxon>
        <taxon>metagenomes</taxon>
        <taxon>organismal metagenomes</taxon>
    </lineage>
</organism>
<protein>
    <submittedName>
        <fullName evidence="1">Uncharacterized protein</fullName>
    </submittedName>
</protein>
<reference evidence="1" key="1">
    <citation type="submission" date="2020-03" db="EMBL/GenBank/DDBJ databases">
        <title>The deep terrestrial virosphere.</title>
        <authorList>
            <person name="Holmfeldt K."/>
            <person name="Nilsson E."/>
            <person name="Simone D."/>
            <person name="Lopez-Fernandez M."/>
            <person name="Wu X."/>
            <person name="de Brujin I."/>
            <person name="Lundin D."/>
            <person name="Andersson A."/>
            <person name="Bertilsson S."/>
            <person name="Dopson M."/>
        </authorList>
    </citation>
    <scope>NUCLEOTIDE SEQUENCE</scope>
    <source>
        <strain evidence="2">MM415A00412</strain>
        <strain evidence="1">MM415B00498</strain>
    </source>
</reference>
<proteinExistence type="predicted"/>